<dbReference type="RefSeq" id="WP_053532502.1">
    <property type="nucleotide sequence ID" value="NZ_LFPA01000150.1"/>
</dbReference>
<name>A0A0M1M2L9_CLOBO</name>
<accession>A0A0M1M2L9</accession>
<feature type="transmembrane region" description="Helical" evidence="1">
    <location>
        <begin position="49"/>
        <end position="68"/>
    </location>
</feature>
<keyword evidence="1" id="KW-1133">Transmembrane helix</keyword>
<sequence length="80" mass="8676">MSKRGVGALFCLIASILFSARYIAAAIFMSGVSSWNSNLFQAGLDCVGTPLLHLSILSLIVGVGYLVWEEILDKKENDKL</sequence>
<dbReference type="EMBL" id="SWOV01000037">
    <property type="protein sequence ID" value="NFF88705.1"/>
    <property type="molecule type" value="Genomic_DNA"/>
</dbReference>
<dbReference type="AlphaFoldDB" id="A0A0M1M2L9"/>
<protein>
    <submittedName>
        <fullName evidence="2">Uncharacterized protein</fullName>
    </submittedName>
</protein>
<evidence type="ECO:0000256" key="1">
    <source>
        <dbReference type="SAM" id="Phobius"/>
    </source>
</evidence>
<organism evidence="2 3">
    <name type="scientific">Clostridium botulinum</name>
    <dbReference type="NCBI Taxonomy" id="1491"/>
    <lineage>
        <taxon>Bacteria</taxon>
        <taxon>Bacillati</taxon>
        <taxon>Bacillota</taxon>
        <taxon>Clostridia</taxon>
        <taxon>Eubacteriales</taxon>
        <taxon>Clostridiaceae</taxon>
        <taxon>Clostridium</taxon>
    </lineage>
</organism>
<gene>
    <name evidence="2" type="ORF">FC774_12640</name>
</gene>
<keyword evidence="1" id="KW-0472">Membrane</keyword>
<proteinExistence type="predicted"/>
<comment type="caution">
    <text evidence="2">The sequence shown here is derived from an EMBL/GenBank/DDBJ whole genome shotgun (WGS) entry which is preliminary data.</text>
</comment>
<evidence type="ECO:0000313" key="3">
    <source>
        <dbReference type="Proteomes" id="UP000476820"/>
    </source>
</evidence>
<reference evidence="2 3" key="1">
    <citation type="submission" date="2019-04" db="EMBL/GenBank/DDBJ databases">
        <title>Genome sequencing of Clostridium botulinum Groups I-IV and Clostridium butyricum.</title>
        <authorList>
            <person name="Brunt J."/>
            <person name="Van Vliet A.H.M."/>
            <person name="Stringer S.C."/>
            <person name="Carter A.T."/>
            <person name="Peck M.W."/>
        </authorList>
    </citation>
    <scope>NUCLEOTIDE SEQUENCE [LARGE SCALE GENOMIC DNA]</scope>
    <source>
        <strain evidence="2 3">1605</strain>
    </source>
</reference>
<keyword evidence="1" id="KW-0812">Transmembrane</keyword>
<dbReference type="OrthoDB" id="2645700at2"/>
<dbReference type="Proteomes" id="UP000476820">
    <property type="component" value="Unassembled WGS sequence"/>
</dbReference>
<evidence type="ECO:0000313" key="2">
    <source>
        <dbReference type="EMBL" id="NFF88705.1"/>
    </source>
</evidence>